<dbReference type="EMBL" id="LQYT01000072">
    <property type="protein sequence ID" value="KYD15153.1"/>
    <property type="molecule type" value="Genomic_DNA"/>
</dbReference>
<gene>
    <name evidence="14" type="ORF">B4135_2721</name>
</gene>
<evidence type="ECO:0000256" key="2">
    <source>
        <dbReference type="ARBA" id="ARBA00010687"/>
    </source>
</evidence>
<comment type="caution">
    <text evidence="14">The sequence shown here is derived from an EMBL/GenBank/DDBJ whole genome shotgun (WGS) entry which is preliminary data.</text>
</comment>
<sequence length="751" mass="83107">MKFEWKEDQQNITVGAAVSGKPNAWGYIDHFRLVKVPEPVQADLFVERVDGISKNFIKGADVSSIIALEESGVKFYNFKGEEQDIFQTLAEAGINYVRVRVWNDPYDSSGRGYGGGNNDLTKAIQIGQRATANGMKVLVDFHYSDFWADPAKQKAPKAWSNLTFEEKKEALYEYTKESLQALRNAGVDVGMVQIGNETNGGLAGEKEWPKICELFNQGSKAVRDVSKDILVVLHFTNPEVPGGYETIAETLNKNHVDYDVFASSYYPYWHGSVENLTAVLKHVADTYGKKVMVAETSYVYTYEDGDGHENTAPKSGQTLNYPVTVQGQAHAIRDVIDAVVQVGEAGIGVFYWEPAWIPVGPPENLEKNKEIWEKYGSGWATRFAAEYDPEDAGKWYGGSAVDNQALFDFHGHPLPSLNVFKYVDTGAVAPLKIDEIKNIYLSVYEGEKIPVPEKVSVVYNDGTEKSETVAWDEAAIEDAVRKGIGRYEIRGKVLGIYNVTMYLEIKPKNYVLNPSFEEEDRSMWKITYRNGTSPHTDFLNKASDAKTGNYSLHFYSDQAVDFMVEQTITGLEPGYYNFNLFLQGGDAKDAEMYIFADTGEKLYKTGTSVNGWANWVNPEIKGILVLDGTVTIGASIKVGAGAWGTLDDFYLYRVGDYTPDGEKGGQGETGNHGGTGNGQQENAKDEKEEQGILVPDKFARGHHPEAESNAPARKLPETGTSHFQILLAGAVVLFTGALLFLKAKRLSGQKS</sequence>
<evidence type="ECO:0000256" key="3">
    <source>
        <dbReference type="ARBA" id="ARBA00022512"/>
    </source>
</evidence>
<dbReference type="EC" id="3.2.1.89" evidence="9"/>
<dbReference type="AlphaFoldDB" id="A0A150LSA1"/>
<reference evidence="14 15" key="1">
    <citation type="submission" date="2016-01" db="EMBL/GenBank/DDBJ databases">
        <title>Draft Genome Sequences of Seven Thermophilic Sporeformers Isolated from Foods.</title>
        <authorList>
            <person name="Berendsen E.M."/>
            <person name="Wells-Bennik M.H."/>
            <person name="Krawcyk A.O."/>
            <person name="De Jong A."/>
            <person name="Holsappel S."/>
            <person name="Eijlander R.T."/>
            <person name="Kuipers O.P."/>
        </authorList>
    </citation>
    <scope>NUCLEOTIDE SEQUENCE [LARGE SCALE GENOMIC DNA]</scope>
    <source>
        <strain evidence="14 15">B4135</strain>
    </source>
</reference>
<evidence type="ECO:0000256" key="6">
    <source>
        <dbReference type="ARBA" id="ARBA00022801"/>
    </source>
</evidence>
<dbReference type="GO" id="GO:0045490">
    <property type="term" value="P:pectin catabolic process"/>
    <property type="evidence" value="ECO:0007669"/>
    <property type="project" value="TreeGrafter"/>
</dbReference>
<dbReference type="GO" id="GO:0031218">
    <property type="term" value="F:arabinogalactan endo-1,4-beta-galactosidase activity"/>
    <property type="evidence" value="ECO:0007669"/>
    <property type="project" value="UniProtKB-EC"/>
</dbReference>
<feature type="domain" description="Bacterial Ig-like" evidence="13">
    <location>
        <begin position="436"/>
        <end position="495"/>
    </location>
</feature>
<evidence type="ECO:0000256" key="8">
    <source>
        <dbReference type="ARBA" id="ARBA00023295"/>
    </source>
</evidence>
<evidence type="ECO:0000256" key="4">
    <source>
        <dbReference type="ARBA" id="ARBA00022525"/>
    </source>
</evidence>
<feature type="domain" description="Gram-positive cocci surface proteins LPxTG" evidence="12">
    <location>
        <begin position="710"/>
        <end position="745"/>
    </location>
</feature>
<dbReference type="Gene3D" id="2.60.120.260">
    <property type="entry name" value="Galactose-binding domain-like"/>
    <property type="match status" value="1"/>
</dbReference>
<dbReference type="InterPro" id="IPR011081">
    <property type="entry name" value="Big_4"/>
</dbReference>
<comment type="subcellular location">
    <subcellularLocation>
        <location evidence="1">Secreted</location>
        <location evidence="1">Cell wall</location>
        <topology evidence="1">Peptidoglycan-anchor</topology>
    </subcellularLocation>
</comment>
<dbReference type="SUPFAM" id="SSF51445">
    <property type="entry name" value="(Trans)glycosidases"/>
    <property type="match status" value="1"/>
</dbReference>
<keyword evidence="7" id="KW-0572">Peptidoglycan-anchor</keyword>
<name>A0A150LSA1_9BACI</name>
<dbReference type="STRING" id="301148.B4135_2721"/>
<dbReference type="InterPro" id="IPR011683">
    <property type="entry name" value="Glyco_hydro_53"/>
</dbReference>
<dbReference type="Pfam" id="PF07532">
    <property type="entry name" value="Big_4"/>
    <property type="match status" value="1"/>
</dbReference>
<dbReference type="Pfam" id="PF07745">
    <property type="entry name" value="Glyco_hydro_53"/>
    <property type="match status" value="1"/>
</dbReference>
<evidence type="ECO:0000259" key="12">
    <source>
        <dbReference type="Pfam" id="PF00746"/>
    </source>
</evidence>
<keyword evidence="11" id="KW-0472">Membrane</keyword>
<evidence type="ECO:0000313" key="14">
    <source>
        <dbReference type="EMBL" id="KYD15153.1"/>
    </source>
</evidence>
<feature type="compositionally biased region" description="Gly residues" evidence="10">
    <location>
        <begin position="666"/>
        <end position="677"/>
    </location>
</feature>
<comment type="catalytic activity">
    <reaction evidence="9">
        <text>The enzyme specifically hydrolyzes (1-&gt;4)-beta-D-galactosidic linkages in type I arabinogalactans.</text>
        <dbReference type="EC" id="3.2.1.89"/>
    </reaction>
</comment>
<keyword evidence="3" id="KW-0134">Cell wall</keyword>
<evidence type="ECO:0000256" key="1">
    <source>
        <dbReference type="ARBA" id="ARBA00004168"/>
    </source>
</evidence>
<evidence type="ECO:0000256" key="11">
    <source>
        <dbReference type="SAM" id="Phobius"/>
    </source>
</evidence>
<dbReference type="GO" id="GO:0015926">
    <property type="term" value="F:glucosidase activity"/>
    <property type="evidence" value="ECO:0007669"/>
    <property type="project" value="InterPro"/>
</dbReference>
<keyword evidence="5" id="KW-0732">Signal</keyword>
<dbReference type="Pfam" id="PF00746">
    <property type="entry name" value="Gram_pos_anchor"/>
    <property type="match status" value="1"/>
</dbReference>
<evidence type="ECO:0000259" key="13">
    <source>
        <dbReference type="Pfam" id="PF07532"/>
    </source>
</evidence>
<protein>
    <recommendedName>
        <fullName evidence="9">Arabinogalactan endo-beta-1,4-galactanase</fullName>
        <ecNumber evidence="9">3.2.1.89</ecNumber>
    </recommendedName>
</protein>
<dbReference type="Gene3D" id="3.20.20.80">
    <property type="entry name" value="Glycosidases"/>
    <property type="match status" value="1"/>
</dbReference>
<keyword evidence="8 9" id="KW-0326">Glycosidase</keyword>
<dbReference type="PANTHER" id="PTHR34983">
    <property type="entry name" value="ARABINOGALACTAN ENDO-BETA-1,4-GALACTANASE A"/>
    <property type="match status" value="1"/>
</dbReference>
<dbReference type="NCBIfam" id="TIGR01167">
    <property type="entry name" value="LPXTG_anchor"/>
    <property type="match status" value="1"/>
</dbReference>
<dbReference type="RefSeq" id="WP_321164618.1">
    <property type="nucleotide sequence ID" value="NZ_LQYT01000072.1"/>
</dbReference>
<dbReference type="PANTHER" id="PTHR34983:SF2">
    <property type="entry name" value="ENDO-BETA-1,4-GALACTANASE"/>
    <property type="match status" value="1"/>
</dbReference>
<keyword evidence="11" id="KW-1133">Transmembrane helix</keyword>
<keyword evidence="4" id="KW-0964">Secreted</keyword>
<evidence type="ECO:0000256" key="5">
    <source>
        <dbReference type="ARBA" id="ARBA00022729"/>
    </source>
</evidence>
<evidence type="ECO:0000256" key="7">
    <source>
        <dbReference type="ARBA" id="ARBA00023088"/>
    </source>
</evidence>
<keyword evidence="11" id="KW-0812">Transmembrane</keyword>
<keyword evidence="6 9" id="KW-0378">Hydrolase</keyword>
<organism evidence="14 15">
    <name type="scientific">Caldibacillus debilis</name>
    <dbReference type="NCBI Taxonomy" id="301148"/>
    <lineage>
        <taxon>Bacteria</taxon>
        <taxon>Bacillati</taxon>
        <taxon>Bacillota</taxon>
        <taxon>Bacilli</taxon>
        <taxon>Bacillales</taxon>
        <taxon>Bacillaceae</taxon>
        <taxon>Caldibacillus</taxon>
    </lineage>
</organism>
<accession>A0A150LSA1</accession>
<feature type="transmembrane region" description="Helical" evidence="11">
    <location>
        <begin position="723"/>
        <end position="741"/>
    </location>
</feature>
<comment type="similarity">
    <text evidence="2 9">Belongs to the glycosyl hydrolase 53 family.</text>
</comment>
<evidence type="ECO:0000313" key="15">
    <source>
        <dbReference type="Proteomes" id="UP000075683"/>
    </source>
</evidence>
<dbReference type="PATRIC" id="fig|301148.3.peg.228"/>
<dbReference type="Proteomes" id="UP000075683">
    <property type="component" value="Unassembled WGS sequence"/>
</dbReference>
<dbReference type="InterPro" id="IPR017853">
    <property type="entry name" value="GH"/>
</dbReference>
<evidence type="ECO:0000256" key="9">
    <source>
        <dbReference type="RuleBase" id="RU361192"/>
    </source>
</evidence>
<feature type="region of interest" description="Disordered" evidence="10">
    <location>
        <begin position="661"/>
        <end position="688"/>
    </location>
</feature>
<dbReference type="InterPro" id="IPR019931">
    <property type="entry name" value="LPXTG_anchor"/>
</dbReference>
<proteinExistence type="inferred from homology"/>
<evidence type="ECO:0000256" key="10">
    <source>
        <dbReference type="SAM" id="MobiDB-lite"/>
    </source>
</evidence>